<accession>A0A016UF90</accession>
<evidence type="ECO:0008006" key="3">
    <source>
        <dbReference type="Google" id="ProtNLM"/>
    </source>
</evidence>
<dbReference type="AlphaFoldDB" id="A0A016UF90"/>
<dbReference type="GO" id="GO:0003676">
    <property type="term" value="F:nucleic acid binding"/>
    <property type="evidence" value="ECO:0007669"/>
    <property type="project" value="InterPro"/>
</dbReference>
<name>A0A016UF90_9BILA</name>
<protein>
    <recommendedName>
        <fullName evidence="3">Tc1-like transposase DDE domain-containing protein</fullName>
    </recommendedName>
</protein>
<dbReference type="EMBL" id="JARK01001380">
    <property type="protein sequence ID" value="EYC13293.1"/>
    <property type="molecule type" value="Genomic_DNA"/>
</dbReference>
<reference evidence="2" key="1">
    <citation type="journal article" date="2015" name="Nat. Genet.">
        <title>The genome and transcriptome of the zoonotic hookworm Ancylostoma ceylanicum identify infection-specific gene families.</title>
        <authorList>
            <person name="Schwarz E.M."/>
            <person name="Hu Y."/>
            <person name="Antoshechkin I."/>
            <person name="Miller M.M."/>
            <person name="Sternberg P.W."/>
            <person name="Aroian R.V."/>
        </authorList>
    </citation>
    <scope>NUCLEOTIDE SEQUENCE</scope>
    <source>
        <strain evidence="2">HY135</strain>
    </source>
</reference>
<evidence type="ECO:0000313" key="2">
    <source>
        <dbReference type="Proteomes" id="UP000024635"/>
    </source>
</evidence>
<gene>
    <name evidence="1" type="primary">Acey_s0044.g1086</name>
    <name evidence="1" type="ORF">Y032_0044g1086</name>
</gene>
<organism evidence="1 2">
    <name type="scientific">Ancylostoma ceylanicum</name>
    <dbReference type="NCBI Taxonomy" id="53326"/>
    <lineage>
        <taxon>Eukaryota</taxon>
        <taxon>Metazoa</taxon>
        <taxon>Ecdysozoa</taxon>
        <taxon>Nematoda</taxon>
        <taxon>Chromadorea</taxon>
        <taxon>Rhabditida</taxon>
        <taxon>Rhabditina</taxon>
        <taxon>Rhabditomorpha</taxon>
        <taxon>Strongyloidea</taxon>
        <taxon>Ancylostomatidae</taxon>
        <taxon>Ancylostomatinae</taxon>
        <taxon>Ancylostoma</taxon>
    </lineage>
</organism>
<dbReference type="OrthoDB" id="10018779at2759"/>
<keyword evidence="2" id="KW-1185">Reference proteome</keyword>
<evidence type="ECO:0000313" key="1">
    <source>
        <dbReference type="EMBL" id="EYC13293.1"/>
    </source>
</evidence>
<sequence length="71" mass="8447">MHPNFIVQQDWALAHLAKTTTHFPESKISFFLTEDLWPPNSPDLNPLDFSAWEFMDEILRSRNVRTWWICG</sequence>
<dbReference type="Proteomes" id="UP000024635">
    <property type="component" value="Unassembled WGS sequence"/>
</dbReference>
<dbReference type="Gene3D" id="3.30.420.10">
    <property type="entry name" value="Ribonuclease H-like superfamily/Ribonuclease H"/>
    <property type="match status" value="1"/>
</dbReference>
<comment type="caution">
    <text evidence="1">The sequence shown here is derived from an EMBL/GenBank/DDBJ whole genome shotgun (WGS) entry which is preliminary data.</text>
</comment>
<dbReference type="InterPro" id="IPR036397">
    <property type="entry name" value="RNaseH_sf"/>
</dbReference>
<proteinExistence type="predicted"/>